<evidence type="ECO:0000313" key="1">
    <source>
        <dbReference type="EMBL" id="MBD8025224.1"/>
    </source>
</evidence>
<dbReference type="RefSeq" id="WP_191705790.1">
    <property type="nucleotide sequence ID" value="NZ_JACSQA010000001.1"/>
</dbReference>
<keyword evidence="2" id="KW-1185">Reference proteome</keyword>
<gene>
    <name evidence="1" type="ORF">H9636_01010</name>
</gene>
<protein>
    <recommendedName>
        <fullName evidence="3">Flagellar cap protein</fullName>
    </recommendedName>
</protein>
<dbReference type="EMBL" id="JACSQA010000001">
    <property type="protein sequence ID" value="MBD8025224.1"/>
    <property type="molecule type" value="Genomic_DNA"/>
</dbReference>
<dbReference type="Proteomes" id="UP000640930">
    <property type="component" value="Unassembled WGS sequence"/>
</dbReference>
<name>A0ABR8X7E6_9BACL</name>
<reference evidence="1 2" key="1">
    <citation type="submission" date="2020-08" db="EMBL/GenBank/DDBJ databases">
        <title>A Genomic Blueprint of the Chicken Gut Microbiome.</title>
        <authorList>
            <person name="Gilroy R."/>
            <person name="Ravi A."/>
            <person name="Getino M."/>
            <person name="Pursley I."/>
            <person name="Horton D.L."/>
            <person name="Alikhan N.-F."/>
            <person name="Baker D."/>
            <person name="Gharbi K."/>
            <person name="Hall N."/>
            <person name="Watson M."/>
            <person name="Adriaenssens E.M."/>
            <person name="Foster-Nyarko E."/>
            <person name="Jarju S."/>
            <person name="Secka A."/>
            <person name="Antonio M."/>
            <person name="Oren A."/>
            <person name="Chaudhuri R."/>
            <person name="La Ragione R.M."/>
            <person name="Hildebrand F."/>
            <person name="Pallen M.J."/>
        </authorList>
    </citation>
    <scope>NUCLEOTIDE SEQUENCE [LARGE SCALE GENOMIC DNA]</scope>
    <source>
        <strain evidence="1 2">Re31</strain>
    </source>
</reference>
<evidence type="ECO:0000313" key="2">
    <source>
        <dbReference type="Proteomes" id="UP000640930"/>
    </source>
</evidence>
<evidence type="ECO:0008006" key="3">
    <source>
        <dbReference type="Google" id="ProtNLM"/>
    </source>
</evidence>
<accession>A0ABR8X7E6</accession>
<sequence>MGTIIVICVFVFLTLVSISGIMTDYLNKQTKYKLEAMKQEIKLEKLRQESYIVETEKLRLEIEKTRQQLAIDTANQSSLQEKL</sequence>
<proteinExistence type="predicted"/>
<comment type="caution">
    <text evidence="1">The sequence shown here is derived from an EMBL/GenBank/DDBJ whole genome shotgun (WGS) entry which is preliminary data.</text>
</comment>
<organism evidence="1 2">
    <name type="scientific">Ureibacillus galli</name>
    <dbReference type="NCBI Taxonomy" id="2762222"/>
    <lineage>
        <taxon>Bacteria</taxon>
        <taxon>Bacillati</taxon>
        <taxon>Bacillota</taxon>
        <taxon>Bacilli</taxon>
        <taxon>Bacillales</taxon>
        <taxon>Caryophanaceae</taxon>
        <taxon>Ureibacillus</taxon>
    </lineage>
</organism>